<reference evidence="11 12" key="1">
    <citation type="submission" date="2018-04" db="EMBL/GenBank/DDBJ databases">
        <title>Pedobacter chongqingensis sp. nov., isolated from a rottenly hemp rope.</title>
        <authorList>
            <person name="Cai Y."/>
        </authorList>
    </citation>
    <scope>NUCLEOTIDE SEQUENCE [LARGE SCALE GENOMIC DNA]</scope>
    <source>
        <strain evidence="11 12">FJ4-8</strain>
    </source>
</reference>
<dbReference type="UniPathway" id="UPA00035">
    <property type="reaction ID" value="UER00042"/>
</dbReference>
<keyword evidence="5 9" id="KW-0028">Amino-acid biosynthesis</keyword>
<keyword evidence="8 9" id="KW-0413">Isomerase</keyword>
<evidence type="ECO:0000256" key="1">
    <source>
        <dbReference type="ARBA" id="ARBA00001164"/>
    </source>
</evidence>
<evidence type="ECO:0000256" key="7">
    <source>
        <dbReference type="ARBA" id="ARBA00023141"/>
    </source>
</evidence>
<dbReference type="InterPro" id="IPR001240">
    <property type="entry name" value="PRAI_dom"/>
</dbReference>
<dbReference type="PANTHER" id="PTHR42894">
    <property type="entry name" value="N-(5'-PHOSPHORIBOSYL)ANTHRANILATE ISOMERASE"/>
    <property type="match status" value="1"/>
</dbReference>
<organism evidence="11 12">
    <name type="scientific">Pararcticibacter amylolyticus</name>
    <dbReference type="NCBI Taxonomy" id="2173175"/>
    <lineage>
        <taxon>Bacteria</taxon>
        <taxon>Pseudomonadati</taxon>
        <taxon>Bacteroidota</taxon>
        <taxon>Sphingobacteriia</taxon>
        <taxon>Sphingobacteriales</taxon>
        <taxon>Sphingobacteriaceae</taxon>
        <taxon>Pararcticibacter</taxon>
    </lineage>
</organism>
<name>A0A2U2PFV0_9SPHI</name>
<evidence type="ECO:0000256" key="5">
    <source>
        <dbReference type="ARBA" id="ARBA00022605"/>
    </source>
</evidence>
<keyword evidence="7 9" id="KW-0057">Aromatic amino acid biosynthesis</keyword>
<comment type="pathway">
    <text evidence="2 9">Amino-acid biosynthesis; L-tryptophan biosynthesis; L-tryptophan from chorismate: step 3/5.</text>
</comment>
<dbReference type="OrthoDB" id="9786954at2"/>
<feature type="domain" description="N-(5'phosphoribosyl) anthranilate isomerase (PRAI)" evidence="10">
    <location>
        <begin position="7"/>
        <end position="205"/>
    </location>
</feature>
<dbReference type="Pfam" id="PF00697">
    <property type="entry name" value="PRAI"/>
    <property type="match status" value="1"/>
</dbReference>
<dbReference type="GO" id="GO:0004640">
    <property type="term" value="F:phosphoribosylanthranilate isomerase activity"/>
    <property type="evidence" value="ECO:0007669"/>
    <property type="project" value="UniProtKB-UniRule"/>
</dbReference>
<dbReference type="InterPro" id="IPR011060">
    <property type="entry name" value="RibuloseP-bd_barrel"/>
</dbReference>
<accession>A0A2U2PFV0</accession>
<keyword evidence="6 9" id="KW-0822">Tryptophan biosynthesis</keyword>
<gene>
    <name evidence="9" type="primary">trpF</name>
    <name evidence="11" type="ORF">DDR33_13155</name>
</gene>
<dbReference type="GO" id="GO:0000162">
    <property type="term" value="P:L-tryptophan biosynthetic process"/>
    <property type="evidence" value="ECO:0007669"/>
    <property type="project" value="UniProtKB-UniRule"/>
</dbReference>
<dbReference type="EC" id="5.3.1.24" evidence="3 9"/>
<dbReference type="HAMAP" id="MF_00135">
    <property type="entry name" value="PRAI"/>
    <property type="match status" value="1"/>
</dbReference>
<evidence type="ECO:0000256" key="6">
    <source>
        <dbReference type="ARBA" id="ARBA00022822"/>
    </source>
</evidence>
<proteinExistence type="inferred from homology"/>
<evidence type="ECO:0000256" key="4">
    <source>
        <dbReference type="ARBA" id="ARBA00022272"/>
    </source>
</evidence>
<dbReference type="Gene3D" id="3.20.20.70">
    <property type="entry name" value="Aldolase class I"/>
    <property type="match status" value="1"/>
</dbReference>
<dbReference type="CDD" id="cd00405">
    <property type="entry name" value="PRAI"/>
    <property type="match status" value="1"/>
</dbReference>
<comment type="similarity">
    <text evidence="9">Belongs to the TrpF family.</text>
</comment>
<dbReference type="PANTHER" id="PTHR42894:SF1">
    <property type="entry name" value="N-(5'-PHOSPHORIBOSYL)ANTHRANILATE ISOMERASE"/>
    <property type="match status" value="1"/>
</dbReference>
<keyword evidence="12" id="KW-1185">Reference proteome</keyword>
<dbReference type="InterPro" id="IPR013785">
    <property type="entry name" value="Aldolase_TIM"/>
</dbReference>
<sequence length="219" mass="24578">MSEYKLKVCGMKDPGNILEVASLNPAYMGFIFYPPSKRFARELDQAVLQQLPPEIKKTGVFVNASQQEIEDKIKAFRLDAVQLHGAETPDICKALRTGGIEIIKAFGIDEHFDFHILEGYEDCTDYFLFDTKTKGHGGSGKAFDWGLLRKNVSGKKYFLSGGIDLPDIREIQQLGDPSLYALDLNSRFETEPGLKDPEKLRLFFKHINNNAANAATEDI</sequence>
<evidence type="ECO:0000256" key="8">
    <source>
        <dbReference type="ARBA" id="ARBA00023235"/>
    </source>
</evidence>
<evidence type="ECO:0000313" key="12">
    <source>
        <dbReference type="Proteomes" id="UP000245647"/>
    </source>
</evidence>
<dbReference type="SUPFAM" id="SSF51366">
    <property type="entry name" value="Ribulose-phoshate binding barrel"/>
    <property type="match status" value="1"/>
</dbReference>
<dbReference type="EMBL" id="QEAS01000010">
    <property type="protein sequence ID" value="PWG80142.1"/>
    <property type="molecule type" value="Genomic_DNA"/>
</dbReference>
<evidence type="ECO:0000256" key="3">
    <source>
        <dbReference type="ARBA" id="ARBA00012572"/>
    </source>
</evidence>
<dbReference type="Proteomes" id="UP000245647">
    <property type="component" value="Unassembled WGS sequence"/>
</dbReference>
<evidence type="ECO:0000259" key="10">
    <source>
        <dbReference type="Pfam" id="PF00697"/>
    </source>
</evidence>
<dbReference type="InterPro" id="IPR044643">
    <property type="entry name" value="TrpF_fam"/>
</dbReference>
<evidence type="ECO:0000313" key="11">
    <source>
        <dbReference type="EMBL" id="PWG80142.1"/>
    </source>
</evidence>
<comment type="catalytic activity">
    <reaction evidence="1 9">
        <text>N-(5-phospho-beta-D-ribosyl)anthranilate = 1-(2-carboxyphenylamino)-1-deoxy-D-ribulose 5-phosphate</text>
        <dbReference type="Rhea" id="RHEA:21540"/>
        <dbReference type="ChEBI" id="CHEBI:18277"/>
        <dbReference type="ChEBI" id="CHEBI:58613"/>
        <dbReference type="EC" id="5.3.1.24"/>
    </reaction>
</comment>
<comment type="caution">
    <text evidence="11">The sequence shown here is derived from an EMBL/GenBank/DDBJ whole genome shotgun (WGS) entry which is preliminary data.</text>
</comment>
<dbReference type="RefSeq" id="WP_109416259.1">
    <property type="nucleotide sequence ID" value="NZ_QEAS01000010.1"/>
</dbReference>
<evidence type="ECO:0000256" key="9">
    <source>
        <dbReference type="HAMAP-Rule" id="MF_00135"/>
    </source>
</evidence>
<dbReference type="AlphaFoldDB" id="A0A2U2PFV0"/>
<evidence type="ECO:0000256" key="2">
    <source>
        <dbReference type="ARBA" id="ARBA00004664"/>
    </source>
</evidence>
<protein>
    <recommendedName>
        <fullName evidence="4 9">N-(5'-phosphoribosyl)anthranilate isomerase</fullName>
        <shortName evidence="9">PRAI</shortName>
        <ecNumber evidence="3 9">5.3.1.24</ecNumber>
    </recommendedName>
</protein>